<keyword evidence="5 8" id="KW-0472">Membrane</keyword>
<proteinExistence type="inferred from homology"/>
<comment type="subcellular location">
    <subcellularLocation>
        <location evidence="1">Cell membrane</location>
        <topology evidence="1">Multi-pass membrane protein</topology>
    </subcellularLocation>
</comment>
<dbReference type="PANTHER" id="PTHR30509:SF9">
    <property type="entry name" value="MULTIDRUG RESISTANCE PROTEIN MDTO"/>
    <property type="match status" value="1"/>
</dbReference>
<feature type="domain" description="Integral membrane bound transporter" evidence="10">
    <location>
        <begin position="411"/>
        <end position="532"/>
    </location>
</feature>
<evidence type="ECO:0000256" key="4">
    <source>
        <dbReference type="ARBA" id="ARBA00022989"/>
    </source>
</evidence>
<dbReference type="EMBL" id="JBHFNQ010000048">
    <property type="protein sequence ID" value="MFB2876351.1"/>
    <property type="molecule type" value="Genomic_DNA"/>
</dbReference>
<comment type="caution">
    <text evidence="11">The sequence shown here is derived from an EMBL/GenBank/DDBJ whole genome shotgun (WGS) entry which is preliminary data.</text>
</comment>
<accession>A0ABV4X1G1</accession>
<feature type="transmembrane region" description="Helical" evidence="8">
    <location>
        <begin position="93"/>
        <end position="111"/>
    </location>
</feature>
<feature type="transmembrane region" description="Helical" evidence="8">
    <location>
        <begin position="404"/>
        <end position="425"/>
    </location>
</feature>
<feature type="transmembrane region" description="Helical" evidence="8">
    <location>
        <begin position="68"/>
        <end position="87"/>
    </location>
</feature>
<evidence type="ECO:0000256" key="7">
    <source>
        <dbReference type="SAM" id="Coils"/>
    </source>
</evidence>
<feature type="transmembrane region" description="Helical" evidence="8">
    <location>
        <begin position="445"/>
        <end position="464"/>
    </location>
</feature>
<organism evidence="11 12">
    <name type="scientific">Floridaenema aerugineum BLCC-F46</name>
    <dbReference type="NCBI Taxonomy" id="3153654"/>
    <lineage>
        <taxon>Bacteria</taxon>
        <taxon>Bacillati</taxon>
        <taxon>Cyanobacteriota</taxon>
        <taxon>Cyanophyceae</taxon>
        <taxon>Oscillatoriophycideae</taxon>
        <taxon>Aerosakkonematales</taxon>
        <taxon>Aerosakkonemataceae</taxon>
        <taxon>Floridanema</taxon>
        <taxon>Floridanema aerugineum</taxon>
    </lineage>
</organism>
<evidence type="ECO:0000259" key="9">
    <source>
        <dbReference type="Pfam" id="PF12805"/>
    </source>
</evidence>
<dbReference type="InterPro" id="IPR049453">
    <property type="entry name" value="Memb_transporter_dom"/>
</dbReference>
<evidence type="ECO:0000256" key="8">
    <source>
        <dbReference type="SAM" id="Phobius"/>
    </source>
</evidence>
<name>A0ABV4X1G1_9CYAN</name>
<evidence type="ECO:0000313" key="11">
    <source>
        <dbReference type="EMBL" id="MFB2876351.1"/>
    </source>
</evidence>
<dbReference type="RefSeq" id="WP_413269488.1">
    <property type="nucleotide sequence ID" value="NZ_JBHFNQ010000048.1"/>
</dbReference>
<dbReference type="Proteomes" id="UP001576774">
    <property type="component" value="Unassembled WGS sequence"/>
</dbReference>
<dbReference type="Pfam" id="PF12805">
    <property type="entry name" value="FUSC-like"/>
    <property type="match status" value="1"/>
</dbReference>
<feature type="transmembrane region" description="Helical" evidence="8">
    <location>
        <begin position="12"/>
        <end position="33"/>
    </location>
</feature>
<reference evidence="11 12" key="1">
    <citation type="submission" date="2024-09" db="EMBL/GenBank/DDBJ databases">
        <title>Floridaenema gen nov. (Aerosakkonemataceae, Aerosakkonematales ord. nov., Cyanobacteria) from benthic tropical and subtropical fresh waters, with the description of four new species.</title>
        <authorList>
            <person name="Moretto J.A."/>
            <person name="Berthold D.E."/>
            <person name="Lefler F.W."/>
            <person name="Huang I.-S."/>
            <person name="Laughinghouse H. IV."/>
        </authorList>
    </citation>
    <scope>NUCLEOTIDE SEQUENCE [LARGE SCALE GENOMIC DNA]</scope>
    <source>
        <strain evidence="11 12">BLCC-F46</strain>
    </source>
</reference>
<evidence type="ECO:0000256" key="3">
    <source>
        <dbReference type="ARBA" id="ARBA00022692"/>
    </source>
</evidence>
<dbReference type="Pfam" id="PF13515">
    <property type="entry name" value="FUSC_2"/>
    <property type="match status" value="1"/>
</dbReference>
<feature type="transmembrane region" description="Helical" evidence="8">
    <location>
        <begin position="521"/>
        <end position="538"/>
    </location>
</feature>
<keyword evidence="7" id="KW-0175">Coiled coil</keyword>
<keyword evidence="4 8" id="KW-1133">Transmembrane helix</keyword>
<dbReference type="PANTHER" id="PTHR30509">
    <property type="entry name" value="P-HYDROXYBENZOIC ACID EFFLUX PUMP SUBUNIT-RELATED"/>
    <property type="match status" value="1"/>
</dbReference>
<evidence type="ECO:0000256" key="1">
    <source>
        <dbReference type="ARBA" id="ARBA00004651"/>
    </source>
</evidence>
<feature type="transmembrane region" description="Helical" evidence="8">
    <location>
        <begin position="469"/>
        <end position="485"/>
    </location>
</feature>
<evidence type="ECO:0000256" key="6">
    <source>
        <dbReference type="ARBA" id="ARBA00043993"/>
    </source>
</evidence>
<feature type="coiled-coil region" evidence="7">
    <location>
        <begin position="306"/>
        <end position="333"/>
    </location>
</feature>
<gene>
    <name evidence="11" type="ORF">ACE1CC_05615</name>
</gene>
<evidence type="ECO:0000259" key="10">
    <source>
        <dbReference type="Pfam" id="PF13515"/>
    </source>
</evidence>
<feature type="transmembrane region" description="Helical" evidence="8">
    <location>
        <begin position="39"/>
        <end position="56"/>
    </location>
</feature>
<keyword evidence="3 8" id="KW-0812">Transmembrane</keyword>
<evidence type="ECO:0000256" key="5">
    <source>
        <dbReference type="ARBA" id="ARBA00023136"/>
    </source>
</evidence>
<feature type="transmembrane region" description="Helical" evidence="8">
    <location>
        <begin position="141"/>
        <end position="165"/>
    </location>
</feature>
<keyword evidence="2" id="KW-1003">Cell membrane</keyword>
<sequence length="723" mass="81141">MGNSLSVFRPKLSDLTIANGIRSAIAFAVPLLIGQQIGHLEWSILPALAGFFITLIPGSVSGSYQDKFWAMAIATLGSASVIAIGILSNQISWLVVLLTFIVIFITTFAGVCGNGATASGAVIGIFWLISTHLSSNLELAIQQFCLILLAGAWGTIFSLSGWVFYPYRPVQKSLANSYRVLTKFLETVLEEEINDEDKLWDTITSQAQYKAGIAIGETRQLWHNVWLSQKGFQQKAKRLLLLIQKATEMYRESITISEVIIEQGKNPLFDKIRPDLTQALQSLIQAMKTLDDVLESRDLDERREIAKEIVVTLDTVKQQMQELEKNCRKLAEEKIDRYLPTLFDGLRNLAKQIDFTINLLLDRQSQKQVSLSSVPFSSPTPSVWETLVRNWTFKSVTFSHALRIATVASFAMLIAVSFSWHRGYWIALTVLFVLKPDYGGTMERVIQRISGTIVGATLAAGLVLSIHDLRILLGIVIILSLLAGAVRLVNYALFILLLTFMVIVVLNLTKPGNWYLAEIRIFHTLLGGILVAISYYIWPIWQRRYLPKRMGMLLEASLTYFQAIAGAYQGQEQSWKTRNILRHEAELASANAMAATQRMSQEPQRFQGDLAGMIELLINANSLISTVTSLSHHLQRFQLASSLPGFDRFKQQITDTLQNLQDFYYQGTTLSPLPNFNQNLDVAEDYLETLPKSEVQELTFIVTQLNRLADEVVGMYRAIDISE</sequence>
<keyword evidence="12" id="KW-1185">Reference proteome</keyword>
<protein>
    <submittedName>
        <fullName evidence="11">FUSC family protein</fullName>
    </submittedName>
</protein>
<evidence type="ECO:0000256" key="2">
    <source>
        <dbReference type="ARBA" id="ARBA00022475"/>
    </source>
</evidence>
<comment type="similarity">
    <text evidence="6">Belongs to the YccS/YhfK family.</text>
</comment>
<evidence type="ECO:0000313" key="12">
    <source>
        <dbReference type="Proteomes" id="UP001576774"/>
    </source>
</evidence>
<dbReference type="InterPro" id="IPR032692">
    <property type="entry name" value="YccS_N"/>
</dbReference>
<feature type="domain" description="Integral membrane protein YccS N-terminal" evidence="9">
    <location>
        <begin position="79"/>
        <end position="352"/>
    </location>
</feature>